<gene>
    <name evidence="2" type="ORF">B0T15DRAFT_538248</name>
</gene>
<dbReference type="GeneID" id="87888505"/>
<reference evidence="2" key="1">
    <citation type="journal article" date="2023" name="Mol. Phylogenet. Evol.">
        <title>Genome-scale phylogeny and comparative genomics of the fungal order Sordariales.</title>
        <authorList>
            <person name="Hensen N."/>
            <person name="Bonometti L."/>
            <person name="Westerberg I."/>
            <person name="Brannstrom I.O."/>
            <person name="Guillou S."/>
            <person name="Cros-Aarteil S."/>
            <person name="Calhoun S."/>
            <person name="Haridas S."/>
            <person name="Kuo A."/>
            <person name="Mondo S."/>
            <person name="Pangilinan J."/>
            <person name="Riley R."/>
            <person name="LaButti K."/>
            <person name="Andreopoulos B."/>
            <person name="Lipzen A."/>
            <person name="Chen C."/>
            <person name="Yan M."/>
            <person name="Daum C."/>
            <person name="Ng V."/>
            <person name="Clum A."/>
            <person name="Steindorff A."/>
            <person name="Ohm R.A."/>
            <person name="Martin F."/>
            <person name="Silar P."/>
            <person name="Natvig D.O."/>
            <person name="Lalanne C."/>
            <person name="Gautier V."/>
            <person name="Ament-Velasquez S.L."/>
            <person name="Kruys A."/>
            <person name="Hutchinson M.I."/>
            <person name="Powell A.J."/>
            <person name="Barry K."/>
            <person name="Miller A.N."/>
            <person name="Grigoriev I.V."/>
            <person name="Debuchy R."/>
            <person name="Gladieux P."/>
            <person name="Hiltunen Thoren M."/>
            <person name="Johannesson H."/>
        </authorList>
    </citation>
    <scope>NUCLEOTIDE SEQUENCE</scope>
    <source>
        <strain evidence="2">CBS 333.67</strain>
    </source>
</reference>
<keyword evidence="3" id="KW-1185">Reference proteome</keyword>
<evidence type="ECO:0000313" key="2">
    <source>
        <dbReference type="EMBL" id="KAK3302814.1"/>
    </source>
</evidence>
<dbReference type="RefSeq" id="XP_062718594.1">
    <property type="nucleotide sequence ID" value="XM_062869676.1"/>
</dbReference>
<feature type="signal peptide" evidence="1">
    <location>
        <begin position="1"/>
        <end position="27"/>
    </location>
</feature>
<keyword evidence="1" id="KW-0732">Signal</keyword>
<comment type="caution">
    <text evidence="2">The sequence shown here is derived from an EMBL/GenBank/DDBJ whole genome shotgun (WGS) entry which is preliminary data.</text>
</comment>
<sequence length="1215" mass="129930">MDVMSHHALPAFLVALSLLSVLWSAQAASLAASAPFPVRRLPRAPTLPIHRDGRLKDPPVIVSPAFKPSTNYSYNIGLNSSADVFQFATSIGDPPSEGFGATVAAALLVITEPLDQSPEPDTVVFRVGISVSKCNVQKGPSKLDKSSGEFVRDPRATNDSCGLDSGDISQQPLVYVTQNLTSGEFINVYWNQSTSGQDPNNLQDPAAYTKLLVSTVRTLQSTYSPGSRSYVVERPGRFGTPRNITYTYIGTVAGTGDPCFDVEAESVQGDQFEEFHQQVCYSNSSTGGISMASSGDSADLGTPEAPGVIPVTSCIIADWTTITSQDDTASMYLQTKELPDPGLGVVTDARAGYIFGTTPVVNVFTLNDKGVLARWSLKGNTVWPNPIGNTQPSPLVFISGVSLQQMVPGPRDVFAVDVQGVIWVYRTDGNDVASAWVNYTDPGVIDPGSQVLDFHPWTKPCAATSPPSEVFGFWVSTGGQAFILSSAVCAGTASPRGPIVSAQIPSLDVVMNAQNILELQPVGVSWVLPHVAAVTASQKLVFSFYSPTPSINIADGYSDWNNIDLGTDSRGAAVNVTHVETFHFPAGFKFPNGQTLAKEEDGILVVLANSSVCAILATSAATNALSTPQLVLDSNGLPVIGVDKVSFDPSIAGGALPTRHAIATPFGGHKIRSLQYVASGQWRAFDSWQPFQAETQAKVQRDQPLGYPAMNAQSAALSTLQSSSRRAPAETKQVNFQNLTRTGFDDPFWYAASGDTCTTDTMTAAVKELFVNPTDTNALLEFRRFFAACSALSIGSLWQAITSGQIVISDDAHASPIFGAVYEYPVSSIIADNMAKIMNGQQPNANAVPVRASAITQSPSLPCFPAVIEDALITLAFDPTLDKEISLSAQNALAAFVGKGACPFDTPDYDPAHHETMNRLLDTTSKHQEIAPHELLGTVYGMANTRHPDVVDAASDLLHHNSSSVRVGAIRAIANVPTLGATTKLVHNVLHHKDKAVRRYGMAALAHHQTTDWMMVTQQLLRYLYQPRVRRHQSDLDGFATYFRKRAGANAADSRLARAGAARLRIIQHAVSRVNDTEAVAQANFSPLVWDKEFGGYNAKFLVGLHVESDLDATGATFYAGADLGGEIFETDFDIASAGIEAVATSGGLISLTAWLAVFLLDLPSFQQVPYYVIAIQYQAATAVQVSSGDACNLTQPSPLAKSIRETRTFISATY</sequence>
<evidence type="ECO:0000256" key="1">
    <source>
        <dbReference type="SAM" id="SignalP"/>
    </source>
</evidence>
<dbReference type="Gene3D" id="1.25.10.10">
    <property type="entry name" value="Leucine-rich Repeat Variant"/>
    <property type="match status" value="1"/>
</dbReference>
<name>A0AAJ0GMQ6_9PEZI</name>
<dbReference type="InterPro" id="IPR011989">
    <property type="entry name" value="ARM-like"/>
</dbReference>
<reference evidence="2" key="2">
    <citation type="submission" date="2023-06" db="EMBL/GenBank/DDBJ databases">
        <authorList>
            <consortium name="Lawrence Berkeley National Laboratory"/>
            <person name="Mondo S.J."/>
            <person name="Hensen N."/>
            <person name="Bonometti L."/>
            <person name="Westerberg I."/>
            <person name="Brannstrom I.O."/>
            <person name="Guillou S."/>
            <person name="Cros-Aarteil S."/>
            <person name="Calhoun S."/>
            <person name="Haridas S."/>
            <person name="Kuo A."/>
            <person name="Pangilinan J."/>
            <person name="Riley R."/>
            <person name="Labutti K."/>
            <person name="Andreopoulos B."/>
            <person name="Lipzen A."/>
            <person name="Chen C."/>
            <person name="Yanf M."/>
            <person name="Daum C."/>
            <person name="Ng V."/>
            <person name="Clum A."/>
            <person name="Steindorff A."/>
            <person name="Ohm R."/>
            <person name="Martin F."/>
            <person name="Silar P."/>
            <person name="Natvig D."/>
            <person name="Lalanne C."/>
            <person name="Gautier V."/>
            <person name="Ament-Velasquez S.L."/>
            <person name="Kruys A."/>
            <person name="Hutchinson M.I."/>
            <person name="Powell A.J."/>
            <person name="Barry K."/>
            <person name="Miller A.N."/>
            <person name="Grigoriev I.V."/>
            <person name="Debuchy R."/>
            <person name="Gladieux P."/>
            <person name="Thoren M.H."/>
            <person name="Johannesson H."/>
        </authorList>
    </citation>
    <scope>NUCLEOTIDE SEQUENCE</scope>
    <source>
        <strain evidence="2">CBS 333.67</strain>
    </source>
</reference>
<evidence type="ECO:0000313" key="3">
    <source>
        <dbReference type="Proteomes" id="UP001273166"/>
    </source>
</evidence>
<protein>
    <submittedName>
        <fullName evidence="2">Uncharacterized protein</fullName>
    </submittedName>
</protein>
<proteinExistence type="predicted"/>
<organism evidence="2 3">
    <name type="scientific">Chaetomium strumarium</name>
    <dbReference type="NCBI Taxonomy" id="1170767"/>
    <lineage>
        <taxon>Eukaryota</taxon>
        <taxon>Fungi</taxon>
        <taxon>Dikarya</taxon>
        <taxon>Ascomycota</taxon>
        <taxon>Pezizomycotina</taxon>
        <taxon>Sordariomycetes</taxon>
        <taxon>Sordariomycetidae</taxon>
        <taxon>Sordariales</taxon>
        <taxon>Chaetomiaceae</taxon>
        <taxon>Chaetomium</taxon>
    </lineage>
</organism>
<feature type="chain" id="PRO_5042588775" evidence="1">
    <location>
        <begin position="28"/>
        <end position="1215"/>
    </location>
</feature>
<accession>A0AAJ0GMQ6</accession>
<dbReference type="Proteomes" id="UP001273166">
    <property type="component" value="Unassembled WGS sequence"/>
</dbReference>
<dbReference type="EMBL" id="JAUDZG010000006">
    <property type="protein sequence ID" value="KAK3302814.1"/>
    <property type="molecule type" value="Genomic_DNA"/>
</dbReference>
<dbReference type="AlphaFoldDB" id="A0AAJ0GMQ6"/>